<gene>
    <name evidence="2" type="ORF">Cgig2_009182</name>
</gene>
<evidence type="ECO:0000313" key="3">
    <source>
        <dbReference type="Proteomes" id="UP001153076"/>
    </source>
</evidence>
<name>A0A9Q1KF82_9CARY</name>
<organism evidence="2 3">
    <name type="scientific">Carnegiea gigantea</name>
    <dbReference type="NCBI Taxonomy" id="171969"/>
    <lineage>
        <taxon>Eukaryota</taxon>
        <taxon>Viridiplantae</taxon>
        <taxon>Streptophyta</taxon>
        <taxon>Embryophyta</taxon>
        <taxon>Tracheophyta</taxon>
        <taxon>Spermatophyta</taxon>
        <taxon>Magnoliopsida</taxon>
        <taxon>eudicotyledons</taxon>
        <taxon>Gunneridae</taxon>
        <taxon>Pentapetalae</taxon>
        <taxon>Caryophyllales</taxon>
        <taxon>Cactineae</taxon>
        <taxon>Cactaceae</taxon>
        <taxon>Cactoideae</taxon>
        <taxon>Echinocereeae</taxon>
        <taxon>Carnegiea</taxon>
    </lineage>
</organism>
<keyword evidence="3" id="KW-1185">Reference proteome</keyword>
<evidence type="ECO:0000256" key="1">
    <source>
        <dbReference type="SAM" id="Phobius"/>
    </source>
</evidence>
<dbReference type="AlphaFoldDB" id="A0A9Q1KF82"/>
<comment type="caution">
    <text evidence="2">The sequence shown here is derived from an EMBL/GenBank/DDBJ whole genome shotgun (WGS) entry which is preliminary data.</text>
</comment>
<dbReference type="EMBL" id="JAKOGI010000155">
    <property type="protein sequence ID" value="KAJ8441753.1"/>
    <property type="molecule type" value="Genomic_DNA"/>
</dbReference>
<dbReference type="Proteomes" id="UP001153076">
    <property type="component" value="Unassembled WGS sequence"/>
</dbReference>
<keyword evidence="1" id="KW-1133">Transmembrane helix</keyword>
<sequence length="233" mass="26892">MVKHVDVMTLMLSSMSYWSEQVSKPRHFLQPSVHVNYAYLYFHFEMLAIFVLVRFLVPRIKERKKVIIRDIFFIFRRQNIFLSIILTTKYISYCLKDHLVMEQYCPTSLDILVDVDFNILLSSKNMLGLHEGCIQYEMGSEENEGNSFDENVLRDNGTSSSKLKLKIVQSQKPLKPSILAIEDNTPCRKILQVGVTILDTQIYAIPIQSVAMATKALDEARFTTEPTPTEACR</sequence>
<accession>A0A9Q1KF82</accession>
<evidence type="ECO:0000313" key="2">
    <source>
        <dbReference type="EMBL" id="KAJ8441753.1"/>
    </source>
</evidence>
<keyword evidence="1" id="KW-0472">Membrane</keyword>
<feature type="transmembrane region" description="Helical" evidence="1">
    <location>
        <begin position="38"/>
        <end position="57"/>
    </location>
</feature>
<reference evidence="2" key="1">
    <citation type="submission" date="2022-04" db="EMBL/GenBank/DDBJ databases">
        <title>Carnegiea gigantea Genome sequencing and assembly v2.</title>
        <authorList>
            <person name="Copetti D."/>
            <person name="Sanderson M.J."/>
            <person name="Burquez A."/>
            <person name="Wojciechowski M.F."/>
        </authorList>
    </citation>
    <scope>NUCLEOTIDE SEQUENCE</scope>
    <source>
        <strain evidence="2">SGP5-SGP5p</strain>
        <tissue evidence="2">Aerial part</tissue>
    </source>
</reference>
<keyword evidence="1" id="KW-0812">Transmembrane</keyword>
<proteinExistence type="predicted"/>
<protein>
    <submittedName>
        <fullName evidence="2">Uncharacterized protein</fullName>
    </submittedName>
</protein>